<evidence type="ECO:0000313" key="2">
    <source>
        <dbReference type="Proteomes" id="UP000252415"/>
    </source>
</evidence>
<accession>A0A368VPW7</accession>
<comment type="caution">
    <text evidence="1">The sequence shown here is derived from an EMBL/GenBank/DDBJ whole genome shotgun (WGS) entry which is preliminary data.</text>
</comment>
<dbReference type="RefSeq" id="WP_181873675.1">
    <property type="nucleotide sequence ID" value="NZ_QPJD01000020.1"/>
</dbReference>
<name>A0A368VPW7_9BACL</name>
<evidence type="ECO:0000313" key="1">
    <source>
        <dbReference type="EMBL" id="RCW41953.1"/>
    </source>
</evidence>
<dbReference type="EMBL" id="QPJD01000020">
    <property type="protein sequence ID" value="RCW41953.1"/>
    <property type="molecule type" value="Genomic_DNA"/>
</dbReference>
<evidence type="ECO:0008006" key="3">
    <source>
        <dbReference type="Google" id="ProtNLM"/>
    </source>
</evidence>
<organism evidence="1 2">
    <name type="scientific">Paenibacillus prosopidis</name>
    <dbReference type="NCBI Taxonomy" id="630520"/>
    <lineage>
        <taxon>Bacteria</taxon>
        <taxon>Bacillati</taxon>
        <taxon>Bacillota</taxon>
        <taxon>Bacilli</taxon>
        <taxon>Bacillales</taxon>
        <taxon>Paenibacillaceae</taxon>
        <taxon>Paenibacillus</taxon>
    </lineage>
</organism>
<sequence>MLILFFLFLILAGIGIIEVSFRKKLKNDEIIIDKLDQLLHEIKAMNKDE</sequence>
<dbReference type="Proteomes" id="UP000252415">
    <property type="component" value="Unassembled WGS sequence"/>
</dbReference>
<proteinExistence type="predicted"/>
<dbReference type="AlphaFoldDB" id="A0A368VPW7"/>
<reference evidence="1 2" key="1">
    <citation type="submission" date="2018-07" db="EMBL/GenBank/DDBJ databases">
        <title>Genomic Encyclopedia of Type Strains, Phase III (KMG-III): the genomes of soil and plant-associated and newly described type strains.</title>
        <authorList>
            <person name="Whitman W."/>
        </authorList>
    </citation>
    <scope>NUCLEOTIDE SEQUENCE [LARGE SCALE GENOMIC DNA]</scope>
    <source>
        <strain evidence="1 2">CECT 7506</strain>
    </source>
</reference>
<keyword evidence="2" id="KW-1185">Reference proteome</keyword>
<protein>
    <recommendedName>
        <fullName evidence="3">DUF4083 domain-containing protein</fullName>
    </recommendedName>
</protein>
<gene>
    <name evidence="1" type="ORF">DFP97_12090</name>
</gene>